<sequence length="102" mass="10460">MAVSQFNSEALEQCRTTISGQASQFGAIGDGFPNQCGNPSIFGRLDGSAGLSSAVDKFTALVGAEFAAAESLMGKVERALDAVQQSVQQAEDSAVRTMTPAG</sequence>
<organism evidence="1 2">
    <name type="scientific">Streptoalloteichus hindustanus</name>
    <dbReference type="NCBI Taxonomy" id="2017"/>
    <lineage>
        <taxon>Bacteria</taxon>
        <taxon>Bacillati</taxon>
        <taxon>Actinomycetota</taxon>
        <taxon>Actinomycetes</taxon>
        <taxon>Pseudonocardiales</taxon>
        <taxon>Pseudonocardiaceae</taxon>
        <taxon>Streptoalloteichus</taxon>
    </lineage>
</organism>
<protein>
    <submittedName>
        <fullName evidence="1">Uncharacterized protein</fullName>
    </submittedName>
</protein>
<dbReference type="STRING" id="2017.SAMN05444320_101385"/>
<accession>A0A1M4UD91</accession>
<name>A0A1M4UD91_STRHI</name>
<evidence type="ECO:0000313" key="1">
    <source>
        <dbReference type="EMBL" id="SHE54831.1"/>
    </source>
</evidence>
<evidence type="ECO:0000313" key="2">
    <source>
        <dbReference type="Proteomes" id="UP000184501"/>
    </source>
</evidence>
<proteinExistence type="predicted"/>
<dbReference type="RefSeq" id="WP_073479559.1">
    <property type="nucleotide sequence ID" value="NZ_FQVN01000001.1"/>
</dbReference>
<dbReference type="Proteomes" id="UP000184501">
    <property type="component" value="Unassembled WGS sequence"/>
</dbReference>
<keyword evidence="2" id="KW-1185">Reference proteome</keyword>
<dbReference type="AlphaFoldDB" id="A0A1M4UD91"/>
<dbReference type="EMBL" id="FQVN01000001">
    <property type="protein sequence ID" value="SHE54831.1"/>
    <property type="molecule type" value="Genomic_DNA"/>
</dbReference>
<reference evidence="1 2" key="1">
    <citation type="submission" date="2016-11" db="EMBL/GenBank/DDBJ databases">
        <authorList>
            <person name="Jaros S."/>
            <person name="Januszkiewicz K."/>
            <person name="Wedrychowicz H."/>
        </authorList>
    </citation>
    <scope>NUCLEOTIDE SEQUENCE [LARGE SCALE GENOMIC DNA]</scope>
    <source>
        <strain evidence="1 2">DSM 44523</strain>
    </source>
</reference>
<gene>
    <name evidence="1" type="ORF">SAMN05444320_101385</name>
</gene>
<dbReference type="OrthoDB" id="3699970at2"/>